<dbReference type="Pfam" id="PF02517">
    <property type="entry name" value="Rce1-like"/>
    <property type="match status" value="1"/>
</dbReference>
<dbReference type="eggNOG" id="arCOG03736">
    <property type="taxonomic scope" value="Archaea"/>
</dbReference>
<dbReference type="EMBL" id="CP003098">
    <property type="protein sequence ID" value="AET32604.1"/>
    <property type="molecule type" value="Genomic_DNA"/>
</dbReference>
<keyword evidence="1" id="KW-1133">Transmembrane helix</keyword>
<evidence type="ECO:0000313" key="4">
    <source>
        <dbReference type="Proteomes" id="UP000005867"/>
    </source>
</evidence>
<dbReference type="RefSeq" id="WP_014288432.1">
    <property type="nucleotide sequence ID" value="NC_016645.1"/>
</dbReference>
<organism evidence="3 4">
    <name type="scientific">Pyrobaculum ferrireducens</name>
    <dbReference type="NCBI Taxonomy" id="1104324"/>
    <lineage>
        <taxon>Archaea</taxon>
        <taxon>Thermoproteota</taxon>
        <taxon>Thermoprotei</taxon>
        <taxon>Thermoproteales</taxon>
        <taxon>Thermoproteaceae</taxon>
        <taxon>Pyrobaculum</taxon>
    </lineage>
</organism>
<dbReference type="GO" id="GO:0004175">
    <property type="term" value="F:endopeptidase activity"/>
    <property type="evidence" value="ECO:0007669"/>
    <property type="project" value="UniProtKB-ARBA"/>
</dbReference>
<keyword evidence="4" id="KW-1185">Reference proteome</keyword>
<feature type="transmembrane region" description="Helical" evidence="1">
    <location>
        <begin position="113"/>
        <end position="137"/>
    </location>
</feature>
<sequence>MSYKDGGAVSPLKIAGLVSALVLMIATPRPWGYVVVLSATIIYGRRLVRIEPAPMYVVAAALVYGTTFLLDLALVGPPSYIPPWWEAVILAPLAEEFVFRALPFTTLPSPLSWIFSVVVFGALHPANPLLASLYGLALSLMYRGGGYAASVALHAFNNALWILLATRSF</sequence>
<dbReference type="BioCyc" id="PSP1104324:GJSN-1143-MONOMER"/>
<evidence type="ECO:0000313" key="3">
    <source>
        <dbReference type="EMBL" id="AET32604.1"/>
    </source>
</evidence>
<reference evidence="3 4" key="1">
    <citation type="journal article" date="2012" name="J. Bacteriol.">
        <title>Complete genome sequence of strain 1860, a crenarchaeon of the genus pyrobaculum able to grow with various electron acceptors.</title>
        <authorList>
            <person name="Mardanov A.V."/>
            <person name="Gumerov V.M."/>
            <person name="Slobodkina G.B."/>
            <person name="Beletsky A.V."/>
            <person name="Bonch-Osmolovskaya E.A."/>
            <person name="Ravin N.V."/>
            <person name="Skryabin K.G."/>
        </authorList>
    </citation>
    <scope>NUCLEOTIDE SEQUENCE [LARGE SCALE GENOMIC DNA]</scope>
    <source>
        <strain evidence="3 4">1860</strain>
    </source>
</reference>
<dbReference type="GeneID" id="11595425"/>
<feature type="domain" description="CAAX prenyl protease 2/Lysostaphin resistance protein A-like" evidence="2">
    <location>
        <begin position="81"/>
        <end position="160"/>
    </location>
</feature>
<dbReference type="HOGENOM" id="CLU_138958_0_0_2"/>
<name>G7VCI4_9CREN</name>
<dbReference type="Proteomes" id="UP000005867">
    <property type="component" value="Chromosome"/>
</dbReference>
<keyword evidence="1" id="KW-0472">Membrane</keyword>
<dbReference type="InterPro" id="IPR003675">
    <property type="entry name" value="Rce1/LyrA-like_dom"/>
</dbReference>
<protein>
    <submittedName>
        <fullName evidence="3">Abortive infection protein</fullName>
    </submittedName>
</protein>
<dbReference type="KEGG" id="pyr:P186_1171"/>
<evidence type="ECO:0000259" key="2">
    <source>
        <dbReference type="Pfam" id="PF02517"/>
    </source>
</evidence>
<accession>G7VCI4</accession>
<keyword evidence="1" id="KW-0812">Transmembrane</keyword>
<feature type="transmembrane region" description="Helical" evidence="1">
    <location>
        <begin position="55"/>
        <end position="75"/>
    </location>
</feature>
<gene>
    <name evidence="3" type="ORF">P186_1171</name>
</gene>
<feature type="transmembrane region" description="Helical" evidence="1">
    <location>
        <begin position="144"/>
        <end position="164"/>
    </location>
</feature>
<feature type="transmembrane region" description="Helical" evidence="1">
    <location>
        <begin position="20"/>
        <end position="43"/>
    </location>
</feature>
<dbReference type="STRING" id="1104324.P186_1171"/>
<dbReference type="GO" id="GO:0080120">
    <property type="term" value="P:CAAX-box protein maturation"/>
    <property type="evidence" value="ECO:0007669"/>
    <property type="project" value="UniProtKB-ARBA"/>
</dbReference>
<evidence type="ECO:0000256" key="1">
    <source>
        <dbReference type="SAM" id="Phobius"/>
    </source>
</evidence>
<proteinExistence type="predicted"/>
<dbReference type="AlphaFoldDB" id="G7VCI4"/>